<dbReference type="KEGG" id="haby:HLVA_12400"/>
<dbReference type="InterPro" id="IPR015928">
    <property type="entry name" value="Aconitase/3IPM_dehydase_swvl"/>
</dbReference>
<reference evidence="8 9" key="1">
    <citation type="submission" date="2022-11" db="EMBL/GenBank/DDBJ databases">
        <title>Haliovirga abyssi gen. nov., sp. nov., a mesophilic fermentative bacterium isolated from the Iheya North hydrothermal field and the proposal of Haliovirgaceae fam. nov.</title>
        <authorList>
            <person name="Miyazaki U."/>
            <person name="Tame A."/>
            <person name="Miyazaki J."/>
            <person name="Takai K."/>
            <person name="Sawayama S."/>
            <person name="Kitajima M."/>
            <person name="Okamoto A."/>
            <person name="Nakagawa S."/>
        </authorList>
    </citation>
    <scope>NUCLEOTIDE SEQUENCE [LARGE SCALE GENOMIC DNA]</scope>
    <source>
        <strain evidence="8 9">IC12</strain>
    </source>
</reference>
<dbReference type="GO" id="GO:0005829">
    <property type="term" value="C:cytosol"/>
    <property type="evidence" value="ECO:0007669"/>
    <property type="project" value="TreeGrafter"/>
</dbReference>
<dbReference type="InterPro" id="IPR015929">
    <property type="entry name" value="Aconitase_B_swivel"/>
</dbReference>
<dbReference type="EMBL" id="AP027059">
    <property type="protein sequence ID" value="BDU50671.1"/>
    <property type="molecule type" value="Genomic_DNA"/>
</dbReference>
<dbReference type="Proteomes" id="UP001321582">
    <property type="component" value="Chromosome"/>
</dbReference>
<organism evidence="8 9">
    <name type="scientific">Haliovirga abyssi</name>
    <dbReference type="NCBI Taxonomy" id="2996794"/>
    <lineage>
        <taxon>Bacteria</taxon>
        <taxon>Fusobacteriati</taxon>
        <taxon>Fusobacteriota</taxon>
        <taxon>Fusobacteriia</taxon>
        <taxon>Fusobacteriales</taxon>
        <taxon>Haliovirgaceae</taxon>
        <taxon>Haliovirga</taxon>
    </lineage>
</organism>
<feature type="domain" description="Aconitase B swivel" evidence="6">
    <location>
        <begin position="186"/>
        <end position="365"/>
    </location>
</feature>
<dbReference type="SUPFAM" id="SSF53732">
    <property type="entry name" value="Aconitase iron-sulfur domain"/>
    <property type="match status" value="1"/>
</dbReference>
<feature type="domain" description="Aconitase B HEAT-like" evidence="7">
    <location>
        <begin position="7"/>
        <end position="170"/>
    </location>
</feature>
<evidence type="ECO:0000313" key="8">
    <source>
        <dbReference type="EMBL" id="BDU50671.1"/>
    </source>
</evidence>
<dbReference type="InterPro" id="IPR050926">
    <property type="entry name" value="Aconitase/IPM_isomerase"/>
</dbReference>
<evidence type="ECO:0000259" key="6">
    <source>
        <dbReference type="Pfam" id="PF06434"/>
    </source>
</evidence>
<dbReference type="Pfam" id="PF11791">
    <property type="entry name" value="Aconitase_B_N"/>
    <property type="match status" value="1"/>
</dbReference>
<proteinExistence type="predicted"/>
<keyword evidence="4" id="KW-0411">Iron-sulfur</keyword>
<comment type="cofactor">
    <cofactor evidence="1">
        <name>[4Fe-4S] cluster</name>
        <dbReference type="ChEBI" id="CHEBI:49883"/>
    </cofactor>
</comment>
<dbReference type="GO" id="GO:0051539">
    <property type="term" value="F:4 iron, 4 sulfur cluster binding"/>
    <property type="evidence" value="ECO:0007669"/>
    <property type="project" value="TreeGrafter"/>
</dbReference>
<dbReference type="InterPro" id="IPR018136">
    <property type="entry name" value="Aconitase_4Fe-4S_BS"/>
</dbReference>
<dbReference type="GO" id="GO:0006099">
    <property type="term" value="P:tricarboxylic acid cycle"/>
    <property type="evidence" value="ECO:0007669"/>
    <property type="project" value="InterPro"/>
</dbReference>
<dbReference type="PANTHER" id="PTHR43160">
    <property type="entry name" value="ACONITATE HYDRATASE B"/>
    <property type="match status" value="1"/>
</dbReference>
<dbReference type="PROSITE" id="PS01244">
    <property type="entry name" value="ACONITASE_2"/>
    <property type="match status" value="1"/>
</dbReference>
<feature type="domain" description="Aconitase/3-isopropylmalate dehydratase large subunit alpha/beta/alpha" evidence="5">
    <location>
        <begin position="411"/>
        <end position="699"/>
    </location>
</feature>
<dbReference type="RefSeq" id="WP_307903534.1">
    <property type="nucleotide sequence ID" value="NZ_AP027059.1"/>
</dbReference>
<dbReference type="PANTHER" id="PTHR43160:SF4">
    <property type="entry name" value="ACONITATE HYDRATASE B"/>
    <property type="match status" value="1"/>
</dbReference>
<keyword evidence="9" id="KW-1185">Reference proteome</keyword>
<dbReference type="GO" id="GO:0003994">
    <property type="term" value="F:aconitate hydratase activity"/>
    <property type="evidence" value="ECO:0007669"/>
    <property type="project" value="InterPro"/>
</dbReference>
<dbReference type="Gene3D" id="3.30.499.10">
    <property type="entry name" value="Aconitase, domain 3"/>
    <property type="match status" value="2"/>
</dbReference>
<dbReference type="GO" id="GO:0047456">
    <property type="term" value="F:2-methylisocitrate dehydratase activity"/>
    <property type="evidence" value="ECO:0007669"/>
    <property type="project" value="TreeGrafter"/>
</dbReference>
<dbReference type="Gene3D" id="1.25.40.310">
    <property type="entry name" value="Aconitate B, HEAT-like domain"/>
    <property type="match status" value="1"/>
</dbReference>
<dbReference type="InterPro" id="IPR036008">
    <property type="entry name" value="Aconitase_4Fe-4S_dom"/>
</dbReference>
<evidence type="ECO:0000256" key="4">
    <source>
        <dbReference type="ARBA" id="ARBA00023014"/>
    </source>
</evidence>
<dbReference type="SUPFAM" id="SSF74778">
    <property type="entry name" value="Aconitase B, N-terminal domain"/>
    <property type="match status" value="1"/>
</dbReference>
<dbReference type="AlphaFoldDB" id="A0AAU9DWK5"/>
<accession>A0AAU9DWK5</accession>
<dbReference type="GO" id="GO:0019629">
    <property type="term" value="P:propionate catabolic process, 2-methylcitrate cycle"/>
    <property type="evidence" value="ECO:0007669"/>
    <property type="project" value="TreeGrafter"/>
</dbReference>
<dbReference type="GO" id="GO:0046872">
    <property type="term" value="F:metal ion binding"/>
    <property type="evidence" value="ECO:0007669"/>
    <property type="project" value="UniProtKB-KW"/>
</dbReference>
<evidence type="ECO:0000256" key="3">
    <source>
        <dbReference type="ARBA" id="ARBA00023004"/>
    </source>
</evidence>
<dbReference type="Gene3D" id="3.20.19.10">
    <property type="entry name" value="Aconitase, domain 4"/>
    <property type="match status" value="1"/>
</dbReference>
<evidence type="ECO:0000256" key="1">
    <source>
        <dbReference type="ARBA" id="ARBA00001966"/>
    </source>
</evidence>
<dbReference type="Pfam" id="PF00330">
    <property type="entry name" value="Aconitase"/>
    <property type="match status" value="1"/>
</dbReference>
<evidence type="ECO:0000259" key="7">
    <source>
        <dbReference type="Pfam" id="PF11791"/>
    </source>
</evidence>
<keyword evidence="2" id="KW-0479">Metal-binding</keyword>
<dbReference type="InterPro" id="IPR036288">
    <property type="entry name" value="Aconitase_B_HEAT-like_dom_sf"/>
</dbReference>
<name>A0AAU9DWK5_9FUSO</name>
<sequence>MEVFKSYKKRAEERYKSYGLYPRPIKSQEVESFFKMLIAGENLEENIEFLGEKFVFGELLVKLIKNEVLRGTFPETYKKAEYLYKIISENIKNSFINKEDALITLFNMKGGAATPIMIKLIEEKIESDRVVEELKKVVLVNKEDFDKLAKLSKNSSEIANLIKAWAEKEFSKTWNLKSEYLGVGIKVGDFISTDHLSPGKRANSRTDKPLHATYIMDGRPDEADFMERLNKLKEKSKSIYIVGGEGFGEGSSRKSATYTVLQVIGENIEGEPENKTGGVVIAKTMAPIFRNSLVSSAILPILCNTDGINEEDSIKVDVENSKLIINNEKEIEFEKIEDLDLEKIKAGGVNNYTAGKELQAWASDYCIENNIDFDNSKMPEKLKDSDEKVAMNLAEKLVAYNRIDGKTTVKAGETATVKVRGVYSQDTTGPMTMEEYQSMAGGMTFGADFVVQSLCHTCEAPSSEERDRHKFLVGFVDDRGGVGLRPGEGIIHTIGNRFVTPTDIIVGGDSHTRSPRGISFPGASDIVASCMKYGKMELIMDKVVKVEFYGELQAGMTARDMVSMLVMEAEKQGYGKGVYTGKIIEMYGIEKLTSEEKYILTNAVAERSASAGLIQADENTIKELEKDLEYLKNRPDANISESVKKASKSIEEFLENPIFLRADENAEYDAVIKINLNNYKEPIVAVPHHPDNVAFLSEVAGTEVDEVYIGSCVGGEYESISSAARILDGNKIKRGINFVVSPAAEDITERLADNKDLDKIINAGGVVIMPTCGLCMGNKRRIGSNSTAITTTTRNYQGRLGPANSGAYLGSSLVAACCAILGKFPTLEEYMEFLNK</sequence>
<dbReference type="InterPro" id="IPR015933">
    <property type="entry name" value="Aconitase_B_HEAT-like_dom"/>
</dbReference>
<evidence type="ECO:0000313" key="9">
    <source>
        <dbReference type="Proteomes" id="UP001321582"/>
    </source>
</evidence>
<dbReference type="SUPFAM" id="SSF52016">
    <property type="entry name" value="LeuD/IlvD-like"/>
    <property type="match status" value="1"/>
</dbReference>
<dbReference type="InterPro" id="IPR001030">
    <property type="entry name" value="Acoase/IPM_deHydtase_lsu_aba"/>
</dbReference>
<dbReference type="Gene3D" id="3.40.1060.10">
    <property type="entry name" value="Aconitase, Domain 2"/>
    <property type="match status" value="1"/>
</dbReference>
<evidence type="ECO:0000256" key="2">
    <source>
        <dbReference type="ARBA" id="ARBA00022723"/>
    </source>
</evidence>
<keyword evidence="3" id="KW-0408">Iron</keyword>
<dbReference type="PRINTS" id="PR00415">
    <property type="entry name" value="ACONITASE"/>
</dbReference>
<dbReference type="InterPro" id="IPR015931">
    <property type="entry name" value="Acnase/IPM_dHydase_lsu_aba_1/3"/>
</dbReference>
<dbReference type="InterPro" id="IPR015932">
    <property type="entry name" value="Aconitase_dom2"/>
</dbReference>
<dbReference type="Pfam" id="PF06434">
    <property type="entry name" value="Aconitase_2_N"/>
    <property type="match status" value="1"/>
</dbReference>
<gene>
    <name evidence="8" type="primary">acnB</name>
    <name evidence="8" type="ORF">HLVA_12400</name>
</gene>
<protein>
    <submittedName>
        <fullName evidence="8">Aconitate hydratase B</fullName>
    </submittedName>
</protein>
<evidence type="ECO:0000259" key="5">
    <source>
        <dbReference type="Pfam" id="PF00330"/>
    </source>
</evidence>